<comment type="caution">
    <text evidence="2">The sequence shown here is derived from an EMBL/GenBank/DDBJ whole genome shotgun (WGS) entry which is preliminary data.</text>
</comment>
<dbReference type="OrthoDB" id="4554345at2"/>
<dbReference type="EMBL" id="RBAL01000016">
    <property type="protein sequence ID" value="RKN38720.1"/>
    <property type="molecule type" value="Genomic_DNA"/>
</dbReference>
<dbReference type="InterPro" id="IPR036689">
    <property type="entry name" value="ESAT-6-like_sf"/>
</dbReference>
<sequence>MSDISVNYAALTAGADGLTQQEQALLHKIEDLAQALNRVAAGWTGEAQRAFHENMRAFAEETANLAAVLGRTGNQLGNAQADYRHVDHRQAAQYRA</sequence>
<protein>
    <recommendedName>
        <fullName evidence="1">ESAT-6-like protein</fullName>
    </recommendedName>
</protein>
<dbReference type="Proteomes" id="UP000272474">
    <property type="component" value="Unassembled WGS sequence"/>
</dbReference>
<evidence type="ECO:0000313" key="2">
    <source>
        <dbReference type="EMBL" id="RKN38720.1"/>
    </source>
</evidence>
<evidence type="ECO:0000256" key="1">
    <source>
        <dbReference type="RuleBase" id="RU362001"/>
    </source>
</evidence>
<comment type="similarity">
    <text evidence="1">Belongs to the WXG100 family.</text>
</comment>
<dbReference type="Gene3D" id="1.10.287.1060">
    <property type="entry name" value="ESAT-6-like"/>
    <property type="match status" value="1"/>
</dbReference>
<dbReference type="NCBIfam" id="TIGR03930">
    <property type="entry name" value="WXG100_ESAT6"/>
    <property type="match status" value="1"/>
</dbReference>
<dbReference type="RefSeq" id="WP_120682867.1">
    <property type="nucleotide sequence ID" value="NZ_RBAL01000016.1"/>
</dbReference>
<organism evidence="2 3">
    <name type="scientific">Streptomyces hoynatensis</name>
    <dbReference type="NCBI Taxonomy" id="1141874"/>
    <lineage>
        <taxon>Bacteria</taxon>
        <taxon>Bacillati</taxon>
        <taxon>Actinomycetota</taxon>
        <taxon>Actinomycetes</taxon>
        <taxon>Kitasatosporales</taxon>
        <taxon>Streptomycetaceae</taxon>
        <taxon>Streptomyces</taxon>
    </lineage>
</organism>
<proteinExistence type="inferred from homology"/>
<dbReference type="SUPFAM" id="SSF140453">
    <property type="entry name" value="EsxAB dimer-like"/>
    <property type="match status" value="1"/>
</dbReference>
<keyword evidence="3" id="KW-1185">Reference proteome</keyword>
<evidence type="ECO:0000313" key="3">
    <source>
        <dbReference type="Proteomes" id="UP000272474"/>
    </source>
</evidence>
<accession>A0A3A9YRX4</accession>
<dbReference type="AlphaFoldDB" id="A0A3A9YRX4"/>
<name>A0A3A9YRX4_9ACTN</name>
<dbReference type="Pfam" id="PF06013">
    <property type="entry name" value="WXG100"/>
    <property type="match status" value="1"/>
</dbReference>
<gene>
    <name evidence="2" type="ORF">D7294_23080</name>
</gene>
<dbReference type="InterPro" id="IPR010310">
    <property type="entry name" value="T7SS_ESAT-6-like"/>
</dbReference>
<reference evidence="2 3" key="1">
    <citation type="journal article" date="2014" name="Int. J. Syst. Evol. Microbiol.">
        <title>Streptomyces hoynatensis sp. nov., isolated from deep marine sediment.</title>
        <authorList>
            <person name="Veyisoglu A."/>
            <person name="Sahin N."/>
        </authorList>
    </citation>
    <scope>NUCLEOTIDE SEQUENCE [LARGE SCALE GENOMIC DNA]</scope>
    <source>
        <strain evidence="2 3">KCTC 29097</strain>
    </source>
</reference>